<evidence type="ECO:0000259" key="1">
    <source>
        <dbReference type="PROSITE" id="PS50206"/>
    </source>
</evidence>
<dbReference type="Gene3D" id="3.40.250.10">
    <property type="entry name" value="Rhodanese-like domain"/>
    <property type="match status" value="1"/>
</dbReference>
<accession>A0A918ML59</accession>
<evidence type="ECO:0000313" key="2">
    <source>
        <dbReference type="EMBL" id="GGW32723.1"/>
    </source>
</evidence>
<dbReference type="Proteomes" id="UP000628984">
    <property type="component" value="Unassembled WGS sequence"/>
</dbReference>
<dbReference type="GO" id="GO:0005737">
    <property type="term" value="C:cytoplasm"/>
    <property type="evidence" value="ECO:0007669"/>
    <property type="project" value="TreeGrafter"/>
</dbReference>
<protein>
    <submittedName>
        <fullName evidence="2">Thiamine biosynthesis protein ThiF</fullName>
    </submittedName>
</protein>
<reference evidence="2" key="2">
    <citation type="submission" date="2020-09" db="EMBL/GenBank/DDBJ databases">
        <authorList>
            <person name="Sun Q."/>
            <person name="Kim S."/>
        </authorList>
    </citation>
    <scope>NUCLEOTIDE SEQUENCE</scope>
    <source>
        <strain evidence="2">KCTC 23714</strain>
    </source>
</reference>
<organism evidence="2 3">
    <name type="scientific">Gemmobacter lanyuensis</name>
    <dbReference type="NCBI Taxonomy" id="1054497"/>
    <lineage>
        <taxon>Bacteria</taxon>
        <taxon>Pseudomonadati</taxon>
        <taxon>Pseudomonadota</taxon>
        <taxon>Alphaproteobacteria</taxon>
        <taxon>Rhodobacterales</taxon>
        <taxon>Paracoccaceae</taxon>
        <taxon>Gemmobacter</taxon>
    </lineage>
</organism>
<dbReference type="EMBL" id="BMYQ01000006">
    <property type="protein sequence ID" value="GGW32723.1"/>
    <property type="molecule type" value="Genomic_DNA"/>
</dbReference>
<evidence type="ECO:0000313" key="3">
    <source>
        <dbReference type="Proteomes" id="UP000628984"/>
    </source>
</evidence>
<dbReference type="InterPro" id="IPR045886">
    <property type="entry name" value="ThiF/MoeB/HesA"/>
</dbReference>
<feature type="domain" description="Rhodanese" evidence="1">
    <location>
        <begin position="247"/>
        <end position="317"/>
    </location>
</feature>
<dbReference type="InterPro" id="IPR001763">
    <property type="entry name" value="Rhodanese-like_dom"/>
</dbReference>
<dbReference type="GO" id="GO:0016779">
    <property type="term" value="F:nucleotidyltransferase activity"/>
    <property type="evidence" value="ECO:0007669"/>
    <property type="project" value="TreeGrafter"/>
</dbReference>
<dbReference type="GO" id="GO:0042292">
    <property type="term" value="F:URM1 activating enzyme activity"/>
    <property type="evidence" value="ECO:0007669"/>
    <property type="project" value="TreeGrafter"/>
</dbReference>
<dbReference type="InterPro" id="IPR036873">
    <property type="entry name" value="Rhodanese-like_dom_sf"/>
</dbReference>
<proteinExistence type="predicted"/>
<dbReference type="PANTHER" id="PTHR10953">
    <property type="entry name" value="UBIQUITIN-ACTIVATING ENZYME E1"/>
    <property type="match status" value="1"/>
</dbReference>
<dbReference type="InterPro" id="IPR000594">
    <property type="entry name" value="ThiF_NAD_FAD-bd"/>
</dbReference>
<dbReference type="Gene3D" id="3.40.50.720">
    <property type="entry name" value="NAD(P)-binding Rossmann-like Domain"/>
    <property type="match status" value="1"/>
</dbReference>
<name>A0A918ML59_9RHOB</name>
<dbReference type="PANTHER" id="PTHR10953:SF102">
    <property type="entry name" value="ADENYLYLTRANSFERASE AND SULFURTRANSFERASE MOCS3"/>
    <property type="match status" value="1"/>
</dbReference>
<keyword evidence="3" id="KW-1185">Reference proteome</keyword>
<dbReference type="PROSITE" id="PS50206">
    <property type="entry name" value="RHODANESE_3"/>
    <property type="match status" value="1"/>
</dbReference>
<gene>
    <name evidence="2" type="ORF">GCM10011452_21430</name>
</gene>
<dbReference type="CDD" id="cd00757">
    <property type="entry name" value="ThiF_MoeB_HesA_family"/>
    <property type="match status" value="1"/>
</dbReference>
<comment type="caution">
    <text evidence="2">The sequence shown here is derived from an EMBL/GenBank/DDBJ whole genome shotgun (WGS) entry which is preliminary data.</text>
</comment>
<dbReference type="Pfam" id="PF00899">
    <property type="entry name" value="ThiF"/>
    <property type="match status" value="1"/>
</dbReference>
<dbReference type="InterPro" id="IPR035985">
    <property type="entry name" value="Ubiquitin-activating_enz"/>
</dbReference>
<dbReference type="CDD" id="cd00158">
    <property type="entry name" value="RHOD"/>
    <property type="match status" value="1"/>
</dbReference>
<reference evidence="2" key="1">
    <citation type="journal article" date="2014" name="Int. J. Syst. Evol. Microbiol.">
        <title>Complete genome sequence of Corynebacterium casei LMG S-19264T (=DSM 44701T), isolated from a smear-ripened cheese.</title>
        <authorList>
            <consortium name="US DOE Joint Genome Institute (JGI-PGF)"/>
            <person name="Walter F."/>
            <person name="Albersmeier A."/>
            <person name="Kalinowski J."/>
            <person name="Ruckert C."/>
        </authorList>
    </citation>
    <scope>NUCLEOTIDE SEQUENCE</scope>
    <source>
        <strain evidence="2">KCTC 23714</strain>
    </source>
</reference>
<dbReference type="SUPFAM" id="SSF69572">
    <property type="entry name" value="Activating enzymes of the ubiquitin-like proteins"/>
    <property type="match status" value="1"/>
</dbReference>
<dbReference type="GO" id="GO:0004792">
    <property type="term" value="F:thiosulfate-cyanide sulfurtransferase activity"/>
    <property type="evidence" value="ECO:0007669"/>
    <property type="project" value="TreeGrafter"/>
</dbReference>
<dbReference type="RefSeq" id="WP_189633860.1">
    <property type="nucleotide sequence ID" value="NZ_BMYQ01000006.1"/>
</dbReference>
<sequence length="322" mass="33167">MTDRYARQRVLPQVGDAGQARLAAARVLVVGAGGLGATVLPALAGAGVGHLRIVDADRVSESNLHRQTLFSMADLGQPKAASATARLSALNPDPKIEVWDRWLDPALAPAALAGCDLVIDAADSFAASYILSDHCQRQGMPLISASALGMTGYVGGFCGGAPSLRAVFPDLPQRAATCASAGVLGPVVATLGALQAQMALSVLLELTPSPLGQVLTVDLAGLRLGGFRFDGAPEPATALPFIARTDLTAQDQVIDLRGPAEAPTPVTPGAQRLQADDAATWPPLPPGRIVLCCRSGLRAWRAARHLAGLGHRDLALVALGDE</sequence>
<dbReference type="SUPFAM" id="SSF52821">
    <property type="entry name" value="Rhodanese/Cell cycle control phosphatase"/>
    <property type="match status" value="1"/>
</dbReference>
<dbReference type="AlphaFoldDB" id="A0A918ML59"/>